<gene>
    <name evidence="8" type="ORF">LARV_02320</name>
</gene>
<evidence type="ECO:0000256" key="3">
    <source>
        <dbReference type="ARBA" id="ARBA00022691"/>
    </source>
</evidence>
<dbReference type="AlphaFoldDB" id="A0A0S7BIY6"/>
<dbReference type="InterPro" id="IPR007197">
    <property type="entry name" value="rSAM"/>
</dbReference>
<protein>
    <recommendedName>
        <fullName evidence="7">Anaerobic ribonucleoside-triphosphate reductase-activating protein</fullName>
        <ecNumber evidence="7">1.97.1.-</ecNumber>
    </recommendedName>
</protein>
<dbReference type="STRING" id="360412.LARV_02320"/>
<dbReference type="EC" id="1.97.1.-" evidence="7"/>
<dbReference type="SFLD" id="SFLDG01063">
    <property type="entry name" value="activating_enzymes__group_1"/>
    <property type="match status" value="1"/>
</dbReference>
<dbReference type="SFLD" id="SFLDG01066">
    <property type="entry name" value="organic_radical-activating_enz"/>
    <property type="match status" value="1"/>
</dbReference>
<keyword evidence="5" id="KW-0408">Iron</keyword>
<evidence type="ECO:0000313" key="9">
    <source>
        <dbReference type="Proteomes" id="UP000055060"/>
    </source>
</evidence>
<comment type="similarity">
    <text evidence="7">Belongs to the organic radical-activating enzymes family.</text>
</comment>
<dbReference type="GO" id="GO:0046872">
    <property type="term" value="F:metal ion binding"/>
    <property type="evidence" value="ECO:0007669"/>
    <property type="project" value="UniProtKB-KW"/>
</dbReference>
<keyword evidence="4" id="KW-0479">Metal-binding</keyword>
<keyword evidence="3" id="KW-0949">S-adenosyl-L-methionine</keyword>
<dbReference type="InterPro" id="IPR013785">
    <property type="entry name" value="Aldolase_TIM"/>
</dbReference>
<dbReference type="Proteomes" id="UP000055060">
    <property type="component" value="Unassembled WGS sequence"/>
</dbReference>
<dbReference type="CDD" id="cd01335">
    <property type="entry name" value="Radical_SAM"/>
    <property type="match status" value="1"/>
</dbReference>
<dbReference type="PANTHER" id="PTHR30352:SF2">
    <property type="entry name" value="ANAEROBIC RIBONUCLEOSIDE-TRIPHOSPHATE REDUCTASE-ACTIVATING PROTEIN"/>
    <property type="match status" value="1"/>
</dbReference>
<dbReference type="Pfam" id="PF13353">
    <property type="entry name" value="Fer4_12"/>
    <property type="match status" value="1"/>
</dbReference>
<keyword evidence="7" id="KW-0560">Oxidoreductase</keyword>
<keyword evidence="9" id="KW-1185">Reference proteome</keyword>
<dbReference type="SFLD" id="SFLDF00299">
    <property type="entry name" value="anaerobic_ribonucleoside-triph"/>
    <property type="match status" value="1"/>
</dbReference>
<dbReference type="Gene3D" id="3.20.20.70">
    <property type="entry name" value="Aldolase class I"/>
    <property type="match status" value="1"/>
</dbReference>
<dbReference type="GO" id="GO:0004748">
    <property type="term" value="F:ribonucleoside-diphosphate reductase activity, thioredoxin disulfide as acceptor"/>
    <property type="evidence" value="ECO:0007669"/>
    <property type="project" value="TreeGrafter"/>
</dbReference>
<evidence type="ECO:0000313" key="8">
    <source>
        <dbReference type="EMBL" id="GAP14547.1"/>
    </source>
</evidence>
<evidence type="ECO:0000256" key="7">
    <source>
        <dbReference type="PIRNR" id="PIRNR000368"/>
    </source>
</evidence>
<comment type="function">
    <text evidence="7">Activation of anaerobic ribonucleoside-triphosphate reductase under anaerobic conditions by generation of an organic free radical, using S-adenosylmethionine and reduced flavodoxin as cosubstrates to produce 5'-deoxy-adenosine.</text>
</comment>
<dbReference type="PIRSF" id="PIRSF000368">
    <property type="entry name" value="NrdG"/>
    <property type="match status" value="1"/>
</dbReference>
<evidence type="ECO:0000256" key="2">
    <source>
        <dbReference type="ARBA" id="ARBA00022485"/>
    </source>
</evidence>
<dbReference type="GO" id="GO:0051539">
    <property type="term" value="F:4 iron, 4 sulfur cluster binding"/>
    <property type="evidence" value="ECO:0007669"/>
    <property type="project" value="UniProtKB-KW"/>
</dbReference>
<dbReference type="InterPro" id="IPR034457">
    <property type="entry name" value="Organic_radical-activating"/>
</dbReference>
<evidence type="ECO:0000256" key="5">
    <source>
        <dbReference type="ARBA" id="ARBA00023004"/>
    </source>
</evidence>
<keyword evidence="6" id="KW-0411">Iron-sulfur</keyword>
<dbReference type="RefSeq" id="WP_083522519.1">
    <property type="nucleotide sequence ID" value="NZ_DF967972.1"/>
</dbReference>
<dbReference type="GO" id="GO:0043365">
    <property type="term" value="F:[formate-C-acetyltransferase]-activating enzyme activity"/>
    <property type="evidence" value="ECO:0007669"/>
    <property type="project" value="InterPro"/>
</dbReference>
<comment type="cofactor">
    <cofactor evidence="1">
        <name>[4Fe-4S] cluster</name>
        <dbReference type="ChEBI" id="CHEBI:49883"/>
    </cofactor>
</comment>
<organism evidence="8">
    <name type="scientific">Longilinea arvoryzae</name>
    <dbReference type="NCBI Taxonomy" id="360412"/>
    <lineage>
        <taxon>Bacteria</taxon>
        <taxon>Bacillati</taxon>
        <taxon>Chloroflexota</taxon>
        <taxon>Anaerolineae</taxon>
        <taxon>Anaerolineales</taxon>
        <taxon>Anaerolineaceae</taxon>
        <taxon>Longilinea</taxon>
    </lineage>
</organism>
<keyword evidence="2" id="KW-0004">4Fe-4S</keyword>
<dbReference type="PANTHER" id="PTHR30352">
    <property type="entry name" value="PYRUVATE FORMATE-LYASE-ACTIVATING ENZYME"/>
    <property type="match status" value="1"/>
</dbReference>
<dbReference type="InterPro" id="IPR058240">
    <property type="entry name" value="rSAM_sf"/>
</dbReference>
<name>A0A0S7BIY6_9CHLR</name>
<evidence type="ECO:0000256" key="1">
    <source>
        <dbReference type="ARBA" id="ARBA00001966"/>
    </source>
</evidence>
<dbReference type="EMBL" id="DF967972">
    <property type="protein sequence ID" value="GAP14547.1"/>
    <property type="molecule type" value="Genomic_DNA"/>
</dbReference>
<proteinExistence type="inferred from homology"/>
<evidence type="ECO:0000256" key="4">
    <source>
        <dbReference type="ARBA" id="ARBA00022723"/>
    </source>
</evidence>
<dbReference type="SFLD" id="SFLDS00029">
    <property type="entry name" value="Radical_SAM"/>
    <property type="match status" value="1"/>
</dbReference>
<sequence length="188" mass="20528">MPDPILRLHHFEPLSRSNGPGLRSVIWVQGCTLNCPGCFNPRTHASQSGQVVGISDLFERILAGAGQIEGITISGGEPLQQAPALLELLKRVKSETGLSTLVFTGFTWEEAARIPQIEELLDCIDVLLAGRYRSDLRIASGLRGSSNKTVHFLSARYNQSDLDQVPPAEVIIDPTGEIRFSGIEPLRE</sequence>
<dbReference type="OrthoDB" id="9782387at2"/>
<dbReference type="SUPFAM" id="SSF102114">
    <property type="entry name" value="Radical SAM enzymes"/>
    <property type="match status" value="1"/>
</dbReference>
<evidence type="ECO:0000256" key="6">
    <source>
        <dbReference type="ARBA" id="ARBA00023014"/>
    </source>
</evidence>
<reference evidence="8" key="1">
    <citation type="submission" date="2015-07" db="EMBL/GenBank/DDBJ databases">
        <title>Draft Genome Sequences of Anaerolinea thermolimosa IMO-1, Bellilinea caldifistulae GOMI-1, Leptolinea tardivitalis YMTK-2, Levilinea saccharolytica KIBI-1,Longilinea arvoryzae KOME-1, Previously Described as Members of the Anaerolineaceae (Chloroflexi).</title>
        <authorList>
            <person name="Sekiguchi Y."/>
            <person name="Ohashi A."/>
            <person name="Matsuura N."/>
            <person name="Tourlousse M.D."/>
        </authorList>
    </citation>
    <scope>NUCLEOTIDE SEQUENCE [LARGE SCALE GENOMIC DNA]</scope>
    <source>
        <strain evidence="8">KOME-1</strain>
    </source>
</reference>
<dbReference type="InterPro" id="IPR012837">
    <property type="entry name" value="NrdG"/>
</dbReference>
<accession>A0A0S7BIY6</accession>